<proteinExistence type="predicted"/>
<protein>
    <submittedName>
        <fullName evidence="1">Uncharacterized protein</fullName>
    </submittedName>
</protein>
<gene>
    <name evidence="1" type="ORF">GIB67_001607</name>
</gene>
<dbReference type="AlphaFoldDB" id="A0A7J7L0T7"/>
<accession>A0A7J7L0T7</accession>
<comment type="caution">
    <text evidence="1">The sequence shown here is derived from an EMBL/GenBank/DDBJ whole genome shotgun (WGS) entry which is preliminary data.</text>
</comment>
<keyword evidence="2" id="KW-1185">Reference proteome</keyword>
<name>A0A7J7L0T7_9MAGN</name>
<sequence length="66" mass="7346">MFEDPEEYFSEEGQLDIEGRLRILFPLLDKSPEDGALSLSELEAWNVQQASDESVGLQDTKGDEGA</sequence>
<dbReference type="OrthoDB" id="293868at2759"/>
<dbReference type="Proteomes" id="UP000541444">
    <property type="component" value="Unassembled WGS sequence"/>
</dbReference>
<reference evidence="1 2" key="1">
    <citation type="journal article" date="2020" name="IScience">
        <title>Genome Sequencing of the Endangered Kingdonia uniflora (Circaeasteraceae, Ranunculales) Reveals Potential Mechanisms of Evolutionary Specialization.</title>
        <authorList>
            <person name="Sun Y."/>
            <person name="Deng T."/>
            <person name="Zhang A."/>
            <person name="Moore M.J."/>
            <person name="Landis J.B."/>
            <person name="Lin N."/>
            <person name="Zhang H."/>
            <person name="Zhang X."/>
            <person name="Huang J."/>
            <person name="Zhang X."/>
            <person name="Sun H."/>
            <person name="Wang H."/>
        </authorList>
    </citation>
    <scope>NUCLEOTIDE SEQUENCE [LARGE SCALE GENOMIC DNA]</scope>
    <source>
        <strain evidence="1">TB1705</strain>
        <tissue evidence="1">Leaf</tissue>
    </source>
</reference>
<evidence type="ECO:0000313" key="2">
    <source>
        <dbReference type="Proteomes" id="UP000541444"/>
    </source>
</evidence>
<organism evidence="1 2">
    <name type="scientific">Kingdonia uniflora</name>
    <dbReference type="NCBI Taxonomy" id="39325"/>
    <lineage>
        <taxon>Eukaryota</taxon>
        <taxon>Viridiplantae</taxon>
        <taxon>Streptophyta</taxon>
        <taxon>Embryophyta</taxon>
        <taxon>Tracheophyta</taxon>
        <taxon>Spermatophyta</taxon>
        <taxon>Magnoliopsida</taxon>
        <taxon>Ranunculales</taxon>
        <taxon>Circaeasteraceae</taxon>
        <taxon>Kingdonia</taxon>
    </lineage>
</organism>
<dbReference type="EMBL" id="JACGCM010002755">
    <property type="protein sequence ID" value="KAF6136198.1"/>
    <property type="molecule type" value="Genomic_DNA"/>
</dbReference>
<evidence type="ECO:0000313" key="1">
    <source>
        <dbReference type="EMBL" id="KAF6136198.1"/>
    </source>
</evidence>